<evidence type="ECO:0008006" key="4">
    <source>
        <dbReference type="Google" id="ProtNLM"/>
    </source>
</evidence>
<reference evidence="2 3" key="1">
    <citation type="submission" date="2015-12" db="EMBL/GenBank/DDBJ databases">
        <title>Haloferax profundi sp. nov. isolated from the Discovery deep brine-seawater interface in the Red Sea.</title>
        <authorList>
            <person name="Zhang G."/>
            <person name="Stingl U."/>
            <person name="Rashid M."/>
        </authorList>
    </citation>
    <scope>NUCLEOTIDE SEQUENCE [LARGE SCALE GENOMIC DNA]</scope>
    <source>
        <strain evidence="2 3">SB29</strain>
    </source>
</reference>
<gene>
    <name evidence="2" type="ORF">AUR66_05560</name>
</gene>
<evidence type="ECO:0000313" key="3">
    <source>
        <dbReference type="Proteomes" id="UP000053157"/>
    </source>
</evidence>
<organism evidence="2 3">
    <name type="scientific">Haloferax profundi</name>
    <dbReference type="NCBI Taxonomy" id="1544718"/>
    <lineage>
        <taxon>Archaea</taxon>
        <taxon>Methanobacteriati</taxon>
        <taxon>Methanobacteriota</taxon>
        <taxon>Stenosarchaea group</taxon>
        <taxon>Halobacteria</taxon>
        <taxon>Halobacteriales</taxon>
        <taxon>Haloferacaceae</taxon>
        <taxon>Haloferax</taxon>
    </lineage>
</organism>
<dbReference type="NCBIfam" id="TIGR03590">
    <property type="entry name" value="PseG"/>
    <property type="match status" value="1"/>
</dbReference>
<dbReference type="InterPro" id="IPR020023">
    <property type="entry name" value="PseG"/>
</dbReference>
<dbReference type="Proteomes" id="UP000053157">
    <property type="component" value="Unassembled WGS sequence"/>
</dbReference>
<name>A0A0W1SWT0_9EURY</name>
<comment type="caution">
    <text evidence="2">The sequence shown here is derived from an EMBL/GenBank/DDBJ whole genome shotgun (WGS) entry which is preliminary data.</text>
</comment>
<protein>
    <recommendedName>
        <fullName evidence="4">UDP-2,4-diacetamido-2,4, 6-trideoxy-beta-L-altropyranose hydrolase</fullName>
    </recommendedName>
</protein>
<dbReference type="Gene3D" id="3.40.50.2000">
    <property type="entry name" value="Glycogen Phosphorylase B"/>
    <property type="match status" value="1"/>
</dbReference>
<dbReference type="Gene3D" id="3.40.50.11190">
    <property type="match status" value="1"/>
</dbReference>
<evidence type="ECO:0000313" key="2">
    <source>
        <dbReference type="EMBL" id="KTG30923.1"/>
    </source>
</evidence>
<dbReference type="EMBL" id="LOPV01000008">
    <property type="protein sequence ID" value="KTG30923.1"/>
    <property type="molecule type" value="Genomic_DNA"/>
</dbReference>
<dbReference type="SUPFAM" id="SSF53756">
    <property type="entry name" value="UDP-Glycosyltransferase/glycogen phosphorylase"/>
    <property type="match status" value="1"/>
</dbReference>
<dbReference type="AlphaFoldDB" id="A0A0W1SWT0"/>
<sequence length="334" mass="36241">MIVIRADGGPDIGYGHLVRSSALAAEFLSRGFDVTYATTTPGAVSDVCPPAVETKLLSVRDNPDPFVSWLGDSNTDAVIADSYLVDTNYMRTVRDSVSVLAVISDDTRFEFAADILINGNLYAESLDYDFVGEHPKCLLGTRYVLLREEVRKRSGTRSPVREQPRRAVVTMGGSDIRSYTPTAVRAFDGFDMTVDVVLGPGVEHTTEVEEAADLIDTEVVIHNSPDEFLSLIARADMAVSGCGSTTYELLALGTPFVGVVQATNQEPIATALDSRGLADVLPMDAAEELLYESIDSLLRDRSRRATFQSRGQELVDGRGAERTCNSILAEAHRP</sequence>
<dbReference type="GO" id="GO:0016757">
    <property type="term" value="F:glycosyltransferase activity"/>
    <property type="evidence" value="ECO:0007669"/>
    <property type="project" value="TreeGrafter"/>
</dbReference>
<accession>A0A0W1SWT0</accession>
<dbReference type="PANTHER" id="PTHR21015">
    <property type="entry name" value="UDP-N-ACETYLGLUCOSAMINE--N-ACETYLMURAMYL-(PENTAPEPTIDE) PYROPHOSPHORYL-UNDECAPRENOL N-ACETYLGLUCOSAMINE TRANSFERASE 1"/>
    <property type="match status" value="1"/>
</dbReference>
<dbReference type="OrthoDB" id="324945at2157"/>
<proteinExistence type="inferred from homology"/>
<evidence type="ECO:0000256" key="1">
    <source>
        <dbReference type="ARBA" id="ARBA00006962"/>
    </source>
</evidence>
<keyword evidence="3" id="KW-1185">Reference proteome</keyword>
<comment type="similarity">
    <text evidence="1">Belongs to the glycosyltransferase 28 family.</text>
</comment>
<dbReference type="PANTHER" id="PTHR21015:SF22">
    <property type="entry name" value="GLYCOSYLTRANSFERASE"/>
    <property type="match status" value="1"/>
</dbReference>
<dbReference type="RefSeq" id="WP_082682081.1">
    <property type="nucleotide sequence ID" value="NZ_LOPV01000008.1"/>
</dbReference>